<gene>
    <name evidence="1" type="ORF">Mesil_3645</name>
</gene>
<protein>
    <submittedName>
        <fullName evidence="1">Uncharacterized protein</fullName>
    </submittedName>
</protein>
<reference evidence="1 2" key="1">
    <citation type="journal article" date="2010" name="Stand. Genomic Sci.">
        <title>Complete genome sequence of Meiothermus silvanus type strain (VI-R2).</title>
        <authorList>
            <person name="Sikorski J."/>
            <person name="Tindall B.J."/>
            <person name="Lowry S."/>
            <person name="Lucas S."/>
            <person name="Nolan M."/>
            <person name="Copeland A."/>
            <person name="Glavina Del Rio T."/>
            <person name="Tice H."/>
            <person name="Cheng J.F."/>
            <person name="Han C."/>
            <person name="Pitluck S."/>
            <person name="Liolios K."/>
            <person name="Ivanova N."/>
            <person name="Mavromatis K."/>
            <person name="Mikhailova N."/>
            <person name="Pati A."/>
            <person name="Goodwin L."/>
            <person name="Chen A."/>
            <person name="Palaniappan K."/>
            <person name="Land M."/>
            <person name="Hauser L."/>
            <person name="Chang Y.J."/>
            <person name="Jeffries C.D."/>
            <person name="Rohde M."/>
            <person name="Goker M."/>
            <person name="Woyke T."/>
            <person name="Bristow J."/>
            <person name="Eisen J.A."/>
            <person name="Markowitz V."/>
            <person name="Hugenholtz P."/>
            <person name="Kyrpides N.C."/>
            <person name="Klenk H.P."/>
            <person name="Lapidus A."/>
        </authorList>
    </citation>
    <scope>NUCLEOTIDE SEQUENCE [LARGE SCALE GENOMIC DNA]</scope>
    <source>
        <strain evidence="2">ATCC 700542 / DSM 9946 / VI-R2</strain>
        <plasmid evidence="2">Plasmid pMESIL02</plasmid>
    </source>
</reference>
<dbReference type="AlphaFoldDB" id="D7BJS8"/>
<accession>D7BJS8</accession>
<dbReference type="Proteomes" id="UP000001916">
    <property type="component" value="Plasmid pMESIL02"/>
</dbReference>
<proteinExistence type="predicted"/>
<keyword evidence="1" id="KW-0614">Plasmid</keyword>
<geneLocation type="plasmid" evidence="1 2">
    <name>pMESIL02</name>
</geneLocation>
<keyword evidence="2" id="KW-1185">Reference proteome</keyword>
<dbReference type="HOGENOM" id="CLU_1014916_0_0_0"/>
<evidence type="ECO:0000313" key="2">
    <source>
        <dbReference type="Proteomes" id="UP000001916"/>
    </source>
</evidence>
<name>D7BJS8_ALLS1</name>
<dbReference type="EMBL" id="CP002044">
    <property type="protein sequence ID" value="ADH65434.1"/>
    <property type="molecule type" value="Genomic_DNA"/>
</dbReference>
<organism evidence="1 2">
    <name type="scientific">Allomeiothermus silvanus (strain ATCC 700542 / DSM 9946 / NBRC 106475 / NCIMB 13440 / VI-R2)</name>
    <name type="common">Thermus silvanus</name>
    <dbReference type="NCBI Taxonomy" id="526227"/>
    <lineage>
        <taxon>Bacteria</taxon>
        <taxon>Thermotogati</taxon>
        <taxon>Deinococcota</taxon>
        <taxon>Deinococci</taxon>
        <taxon>Thermales</taxon>
        <taxon>Thermaceae</taxon>
        <taxon>Allomeiothermus</taxon>
    </lineage>
</organism>
<evidence type="ECO:0000313" key="1">
    <source>
        <dbReference type="EMBL" id="ADH65434.1"/>
    </source>
</evidence>
<dbReference type="KEGG" id="msv:Mesil_3645"/>
<sequence length="274" mass="31706">MDDNWMEVFLDAKGFWVSGTSALARRWGMSNPDTERLSLRFVASGPEDPRALFFLVWESIAPHKAPQGVDGLTSHPLYTHLSSVLQPLYLLVTLTDGRFFLERYRTSDQPAQWFYQRKPALSSNVGTAKETNRPQSQRAGDLFRTFTRRYLSRFCISNDIDALRLGESEAHPPLILELKKPTESIHEWKPYIDDCANYMYLKTLAQKRGLDFRVIAYNRNSRERVGLFWNVECDRPNRRATGVRYRWALVSPEQALGPIPPSTQTGVSHRRRQR</sequence>